<reference evidence="8" key="1">
    <citation type="submission" date="2018-06" db="EMBL/GenBank/DDBJ databases">
        <authorList>
            <person name="Zhirakovskaya E."/>
        </authorList>
    </citation>
    <scope>NUCLEOTIDE SEQUENCE</scope>
</reference>
<keyword evidence="8" id="KW-0969">Cilium</keyword>
<dbReference type="PANTHER" id="PTHR30033">
    <property type="entry name" value="FLAGELLAR HOOK-ASSOCIATED PROTEIN 1"/>
    <property type="match status" value="1"/>
</dbReference>
<dbReference type="InterPro" id="IPR010930">
    <property type="entry name" value="Flg_bb/hook_C_dom"/>
</dbReference>
<feature type="domain" description="Flagellar basal-body/hook protein C-terminal" evidence="6">
    <location>
        <begin position="526"/>
        <end position="557"/>
    </location>
</feature>
<protein>
    <submittedName>
        <fullName evidence="8">Flagellar hook-associated protein FlgK</fullName>
    </submittedName>
</protein>
<comment type="subcellular location">
    <subcellularLocation>
        <location evidence="1">Bacterial flagellum</location>
    </subcellularLocation>
    <subcellularLocation>
        <location evidence="2">Secreted</location>
    </subcellularLocation>
</comment>
<accession>A0A3B1CEG3</accession>
<dbReference type="Pfam" id="PF22638">
    <property type="entry name" value="FlgK_D1"/>
    <property type="match status" value="1"/>
</dbReference>
<evidence type="ECO:0000259" key="6">
    <source>
        <dbReference type="Pfam" id="PF06429"/>
    </source>
</evidence>
<dbReference type="InterPro" id="IPR002371">
    <property type="entry name" value="FlgK"/>
</dbReference>
<dbReference type="EMBL" id="UOGB01000240">
    <property type="protein sequence ID" value="VAX22464.1"/>
    <property type="molecule type" value="Genomic_DNA"/>
</dbReference>
<dbReference type="Pfam" id="PF06429">
    <property type="entry name" value="Flg_bbr_C"/>
    <property type="match status" value="1"/>
</dbReference>
<evidence type="ECO:0000256" key="5">
    <source>
        <dbReference type="ARBA" id="ARBA00023143"/>
    </source>
</evidence>
<dbReference type="PRINTS" id="PR01005">
    <property type="entry name" value="FLGHOOKAP1"/>
</dbReference>
<dbReference type="GO" id="GO:0009424">
    <property type="term" value="C:bacterial-type flagellum hook"/>
    <property type="evidence" value="ECO:0007669"/>
    <property type="project" value="InterPro"/>
</dbReference>
<evidence type="ECO:0000313" key="8">
    <source>
        <dbReference type="EMBL" id="VAX22464.1"/>
    </source>
</evidence>
<dbReference type="AlphaFoldDB" id="A0A3B1CEG3"/>
<keyword evidence="8" id="KW-0282">Flagellum</keyword>
<sequence>MSNIYGAMNTAKTALLTHQMALEVTGQNIANVNNPNYSRQELLLESSFPIQPSGAPGLIGTGVRATTIIRRFDQFLESQRTLNRSNTQYWDSKQDFLSRLEVVYNESRENGLNKLFDDFYLSFQDLAFNPNGLTERTNVEAQGRNVSTMFNKLSKDITNLRIDLNTKITSSVDEVNRITTEIAKLNEKIHEVEIDNVTANDFRDKRESLIRDLSAFAEVNVVEDSNRQVMVSLKNGRTLVIGQTAFTLSTQVRSDDAPAVDIMWADASGATTSITSEIENGSLGSWIEMRDTEFLGYKDKLDILAGTFIRDVNNLHSAGYGLNGGTGQDFFTANTIKTTNGKDNTGTGAISSGSIVDPENVSLHKYEITITASGSTFDVKDLTTGTTTTGVSYSNATNIPYFQSLGINAQISAGAAVGDKFTVQAGADAALNIKVDSAISSDLGKIAAGLTTDNGDGDNALKLSQLQNDLKMNKTSPSAASGTATFSEYYNSLVGQVGVAGKAAISMFNQQEMINFELDNRREQVAGVSLDEEMVNLIRFQYAYQASAKMIGVIDEM</sequence>
<keyword evidence="5" id="KW-0975">Bacterial flagellum</keyword>
<dbReference type="InterPro" id="IPR053927">
    <property type="entry name" value="FlgK_helical"/>
</dbReference>
<feature type="domain" description="Flagellar hook-associated protein FlgK helical" evidence="7">
    <location>
        <begin position="97"/>
        <end position="331"/>
    </location>
</feature>
<dbReference type="GO" id="GO:0005576">
    <property type="term" value="C:extracellular region"/>
    <property type="evidence" value="ECO:0007669"/>
    <property type="project" value="UniProtKB-SubCell"/>
</dbReference>
<dbReference type="GO" id="GO:0044780">
    <property type="term" value="P:bacterial-type flagellum assembly"/>
    <property type="evidence" value="ECO:0007669"/>
    <property type="project" value="InterPro"/>
</dbReference>
<dbReference type="GO" id="GO:0005198">
    <property type="term" value="F:structural molecule activity"/>
    <property type="evidence" value="ECO:0007669"/>
    <property type="project" value="InterPro"/>
</dbReference>
<comment type="similarity">
    <text evidence="3">Belongs to the flagella basal body rod proteins family.</text>
</comment>
<evidence type="ECO:0000256" key="4">
    <source>
        <dbReference type="ARBA" id="ARBA00022525"/>
    </source>
</evidence>
<name>A0A3B1CEG3_9ZZZZ</name>
<keyword evidence="4" id="KW-0964">Secreted</keyword>
<dbReference type="SUPFAM" id="SSF64518">
    <property type="entry name" value="Phase 1 flagellin"/>
    <property type="match status" value="1"/>
</dbReference>
<keyword evidence="8" id="KW-0966">Cell projection</keyword>
<evidence type="ECO:0000256" key="3">
    <source>
        <dbReference type="ARBA" id="ARBA00009677"/>
    </source>
</evidence>
<proteinExistence type="inferred from homology"/>
<feature type="non-terminal residue" evidence="8">
    <location>
        <position position="557"/>
    </location>
</feature>
<dbReference type="NCBIfam" id="TIGR02492">
    <property type="entry name" value="flgK_ends"/>
    <property type="match status" value="1"/>
</dbReference>
<evidence type="ECO:0000256" key="2">
    <source>
        <dbReference type="ARBA" id="ARBA00004613"/>
    </source>
</evidence>
<organism evidence="8">
    <name type="scientific">hydrothermal vent metagenome</name>
    <dbReference type="NCBI Taxonomy" id="652676"/>
    <lineage>
        <taxon>unclassified sequences</taxon>
        <taxon>metagenomes</taxon>
        <taxon>ecological metagenomes</taxon>
    </lineage>
</organism>
<evidence type="ECO:0000259" key="7">
    <source>
        <dbReference type="Pfam" id="PF22638"/>
    </source>
</evidence>
<gene>
    <name evidence="8" type="ORF">MNBD_NITROSPINAE03-7</name>
</gene>
<dbReference type="PANTHER" id="PTHR30033:SF1">
    <property type="entry name" value="FLAGELLAR HOOK-ASSOCIATED PROTEIN 1"/>
    <property type="match status" value="1"/>
</dbReference>
<evidence type="ECO:0000256" key="1">
    <source>
        <dbReference type="ARBA" id="ARBA00004365"/>
    </source>
</evidence>